<dbReference type="GO" id="GO:0007096">
    <property type="term" value="P:regulation of exit from mitosis"/>
    <property type="evidence" value="ECO:0007669"/>
    <property type="project" value="TreeGrafter"/>
</dbReference>
<gene>
    <name evidence="7" type="ORF">L227DRAFT_649090</name>
</gene>
<protein>
    <recommendedName>
        <fullName evidence="9">Nuclear rim protein 1</fullName>
    </recommendedName>
</protein>
<keyword evidence="2 6" id="KW-0812">Transmembrane</keyword>
<dbReference type="Proteomes" id="UP000313359">
    <property type="component" value="Unassembled WGS sequence"/>
</dbReference>
<sequence>MSSLRRFAQTNAAAVSASPRAGGGSSASTAASPVTPVRQTTSRTRLVYPISPVTSPSLSASQPFDWEAARSRRPPPYATPLAKRKNRTSDVGTPGRTPGKRVVRQKSLYDRITSIPSQVSFEISQFPHNVPLPTPQNSARVLGGALHFLHLCVRVSQIRRVPDSDLGWEDMYREGEGESWFDWTVPMTFILVSASILNTLFLFTRTKTYFLNLASDPVSSPHASFVKRPRTPHRSSSDDLVPRRSVPALLLALLGSVFSALWRGFVLSMRFLLNLSPPKARAPQPWEDERVQQLEVWTPGALEMALFSLYSPVHSLLWIATTSANWMLMFFIMFIVGVQIRALARSYEALLKDRAIIAAEVMHEYDEKFVNPRVNPVRKDAAVMTHESEVVNVWE</sequence>
<dbReference type="STRING" id="1328759.A0A5C2SRQ4"/>
<organism evidence="7 8">
    <name type="scientific">Lentinus tigrinus ALCF2SS1-6</name>
    <dbReference type="NCBI Taxonomy" id="1328759"/>
    <lineage>
        <taxon>Eukaryota</taxon>
        <taxon>Fungi</taxon>
        <taxon>Dikarya</taxon>
        <taxon>Basidiomycota</taxon>
        <taxon>Agaricomycotina</taxon>
        <taxon>Agaricomycetes</taxon>
        <taxon>Polyporales</taxon>
        <taxon>Polyporaceae</taxon>
        <taxon>Lentinus</taxon>
    </lineage>
</organism>
<feature type="region of interest" description="Disordered" evidence="5">
    <location>
        <begin position="1"/>
        <end position="100"/>
    </location>
</feature>
<dbReference type="GO" id="GO:0012505">
    <property type="term" value="C:endomembrane system"/>
    <property type="evidence" value="ECO:0007669"/>
    <property type="project" value="UniProtKB-SubCell"/>
</dbReference>
<feature type="compositionally biased region" description="Polar residues" evidence="5">
    <location>
        <begin position="52"/>
        <end position="62"/>
    </location>
</feature>
<evidence type="ECO:0000313" key="7">
    <source>
        <dbReference type="EMBL" id="RPD66350.1"/>
    </source>
</evidence>
<dbReference type="EMBL" id="ML122251">
    <property type="protein sequence ID" value="RPD66350.1"/>
    <property type="molecule type" value="Genomic_DNA"/>
</dbReference>
<evidence type="ECO:0000256" key="1">
    <source>
        <dbReference type="ARBA" id="ARBA00004127"/>
    </source>
</evidence>
<keyword evidence="8" id="KW-1185">Reference proteome</keyword>
<evidence type="ECO:0000256" key="4">
    <source>
        <dbReference type="ARBA" id="ARBA00023136"/>
    </source>
</evidence>
<reference evidence="7" key="1">
    <citation type="journal article" date="2018" name="Genome Biol. Evol.">
        <title>Genomics and development of Lentinus tigrinus, a white-rot wood-decaying mushroom with dimorphic fruiting bodies.</title>
        <authorList>
            <person name="Wu B."/>
            <person name="Xu Z."/>
            <person name="Knudson A."/>
            <person name="Carlson A."/>
            <person name="Chen N."/>
            <person name="Kovaka S."/>
            <person name="LaButti K."/>
            <person name="Lipzen A."/>
            <person name="Pennachio C."/>
            <person name="Riley R."/>
            <person name="Schakwitz W."/>
            <person name="Umezawa K."/>
            <person name="Ohm R.A."/>
            <person name="Grigoriev I.V."/>
            <person name="Nagy L.G."/>
            <person name="Gibbons J."/>
            <person name="Hibbett D."/>
        </authorList>
    </citation>
    <scope>NUCLEOTIDE SEQUENCE [LARGE SCALE GENOMIC DNA]</scope>
    <source>
        <strain evidence="7">ALCF2SS1-6</strain>
    </source>
</reference>
<keyword evidence="3 6" id="KW-1133">Transmembrane helix</keyword>
<feature type="transmembrane region" description="Helical" evidence="6">
    <location>
        <begin position="248"/>
        <end position="273"/>
    </location>
</feature>
<evidence type="ECO:0000256" key="5">
    <source>
        <dbReference type="SAM" id="MobiDB-lite"/>
    </source>
</evidence>
<dbReference type="Pfam" id="PF10332">
    <property type="entry name" value="DUF2418"/>
    <property type="match status" value="1"/>
</dbReference>
<accession>A0A5C2SRQ4</accession>
<evidence type="ECO:0000256" key="6">
    <source>
        <dbReference type="SAM" id="Phobius"/>
    </source>
</evidence>
<dbReference type="PANTHER" id="PTHR28293:SF1">
    <property type="entry name" value="NUCLEAR RIM PROTEIN 1"/>
    <property type="match status" value="1"/>
</dbReference>
<evidence type="ECO:0000313" key="8">
    <source>
        <dbReference type="Proteomes" id="UP000313359"/>
    </source>
</evidence>
<proteinExistence type="predicted"/>
<dbReference type="AlphaFoldDB" id="A0A5C2SRQ4"/>
<evidence type="ECO:0000256" key="2">
    <source>
        <dbReference type="ARBA" id="ARBA00022692"/>
    </source>
</evidence>
<feature type="transmembrane region" description="Helical" evidence="6">
    <location>
        <begin position="180"/>
        <end position="203"/>
    </location>
</feature>
<evidence type="ECO:0008006" key="9">
    <source>
        <dbReference type="Google" id="ProtNLM"/>
    </source>
</evidence>
<dbReference type="GO" id="GO:0043007">
    <property type="term" value="P:maintenance of rDNA"/>
    <property type="evidence" value="ECO:0007669"/>
    <property type="project" value="TreeGrafter"/>
</dbReference>
<feature type="region of interest" description="Disordered" evidence="5">
    <location>
        <begin position="220"/>
        <end position="239"/>
    </location>
</feature>
<feature type="transmembrane region" description="Helical" evidence="6">
    <location>
        <begin position="326"/>
        <end position="344"/>
    </location>
</feature>
<evidence type="ECO:0000256" key="3">
    <source>
        <dbReference type="ARBA" id="ARBA00022989"/>
    </source>
</evidence>
<name>A0A5C2SRQ4_9APHY</name>
<comment type="subcellular location">
    <subcellularLocation>
        <location evidence="1">Endomembrane system</location>
        <topology evidence="1">Multi-pass membrane protein</topology>
    </subcellularLocation>
</comment>
<feature type="compositionally biased region" description="Polar residues" evidence="5">
    <location>
        <begin position="1"/>
        <end position="11"/>
    </location>
</feature>
<dbReference type="PANTHER" id="PTHR28293">
    <property type="entry name" value="NUCLEAR RIM PROTEIN 1"/>
    <property type="match status" value="1"/>
</dbReference>
<keyword evidence="4 6" id="KW-0472">Membrane</keyword>
<dbReference type="InterPro" id="IPR018819">
    <property type="entry name" value="Nur1/Mug154"/>
</dbReference>
<feature type="compositionally biased region" description="Low complexity" evidence="5">
    <location>
        <begin position="12"/>
        <end position="37"/>
    </location>
</feature>
<dbReference type="OrthoDB" id="3363151at2759"/>